<dbReference type="EMBL" id="QKWP01000072">
    <property type="protein sequence ID" value="RIB28245.1"/>
    <property type="molecule type" value="Genomic_DNA"/>
</dbReference>
<accession>A0A397W0F9</accession>
<gene>
    <name evidence="2" type="ORF">C2G38_2028703</name>
</gene>
<reference evidence="2 3" key="1">
    <citation type="submission" date="2018-06" db="EMBL/GenBank/DDBJ databases">
        <title>Comparative genomics reveals the genomic features of Rhizophagus irregularis, R. cerebriforme, R. diaphanum and Gigaspora rosea, and their symbiotic lifestyle signature.</title>
        <authorList>
            <person name="Morin E."/>
            <person name="San Clemente H."/>
            <person name="Chen E.C.H."/>
            <person name="De La Providencia I."/>
            <person name="Hainaut M."/>
            <person name="Kuo A."/>
            <person name="Kohler A."/>
            <person name="Murat C."/>
            <person name="Tang N."/>
            <person name="Roy S."/>
            <person name="Loubradou J."/>
            <person name="Henrissat B."/>
            <person name="Grigoriev I.V."/>
            <person name="Corradi N."/>
            <person name="Roux C."/>
            <person name="Martin F.M."/>
        </authorList>
    </citation>
    <scope>NUCLEOTIDE SEQUENCE [LARGE SCALE GENOMIC DNA]</scope>
    <source>
        <strain evidence="2 3">DAOM 194757</strain>
    </source>
</reference>
<dbReference type="Proteomes" id="UP000266673">
    <property type="component" value="Unassembled WGS sequence"/>
</dbReference>
<feature type="region of interest" description="Disordered" evidence="1">
    <location>
        <begin position="57"/>
        <end position="103"/>
    </location>
</feature>
<proteinExistence type="predicted"/>
<keyword evidence="3" id="KW-1185">Reference proteome</keyword>
<feature type="compositionally biased region" description="Polar residues" evidence="1">
    <location>
        <begin position="76"/>
        <end position="96"/>
    </location>
</feature>
<organism evidence="2 3">
    <name type="scientific">Gigaspora rosea</name>
    <dbReference type="NCBI Taxonomy" id="44941"/>
    <lineage>
        <taxon>Eukaryota</taxon>
        <taxon>Fungi</taxon>
        <taxon>Fungi incertae sedis</taxon>
        <taxon>Mucoromycota</taxon>
        <taxon>Glomeromycotina</taxon>
        <taxon>Glomeromycetes</taxon>
        <taxon>Diversisporales</taxon>
        <taxon>Gigasporaceae</taxon>
        <taxon>Gigaspora</taxon>
    </lineage>
</organism>
<evidence type="ECO:0000313" key="3">
    <source>
        <dbReference type="Proteomes" id="UP000266673"/>
    </source>
</evidence>
<dbReference type="AlphaFoldDB" id="A0A397W0F9"/>
<evidence type="ECO:0000313" key="2">
    <source>
        <dbReference type="EMBL" id="RIB28245.1"/>
    </source>
</evidence>
<sequence length="103" mass="11249">MVMQQQGLSGFFNALSNVTCSQPESVETDQGTSNQATTSKEIYSDFTLASDYTTFDTDMLDDDLTTNNNLPKSPRSALSNLNQNVQKESISNSGSESLEPKQI</sequence>
<name>A0A397W0F9_9GLOM</name>
<dbReference type="OrthoDB" id="10527774at2759"/>
<comment type="caution">
    <text evidence="2">The sequence shown here is derived from an EMBL/GenBank/DDBJ whole genome shotgun (WGS) entry which is preliminary data.</text>
</comment>
<evidence type="ECO:0000256" key="1">
    <source>
        <dbReference type="SAM" id="MobiDB-lite"/>
    </source>
</evidence>
<protein>
    <submittedName>
        <fullName evidence="2">Uncharacterized protein</fullName>
    </submittedName>
</protein>